<sequence length="97" mass="11238">MSSWSSSVEKMKRWMVMPAAAGVEAKLLCVVCSVPRPEDPPVQGDYVEQRVHHSIKRLGYACIALKDFSKLKMMHDVDWNEKHRLIFRHKKVIIVFS</sequence>
<accession>A0A8R7PY44</accession>
<reference evidence="2" key="1">
    <citation type="journal article" date="2013" name="Nature">
        <title>Draft genome of the wheat A-genome progenitor Triticum urartu.</title>
        <authorList>
            <person name="Ling H.Q."/>
            <person name="Zhao S."/>
            <person name="Liu D."/>
            <person name="Wang J."/>
            <person name="Sun H."/>
            <person name="Zhang C."/>
            <person name="Fan H."/>
            <person name="Li D."/>
            <person name="Dong L."/>
            <person name="Tao Y."/>
            <person name="Gao C."/>
            <person name="Wu H."/>
            <person name="Li Y."/>
            <person name="Cui Y."/>
            <person name="Guo X."/>
            <person name="Zheng S."/>
            <person name="Wang B."/>
            <person name="Yu K."/>
            <person name="Liang Q."/>
            <person name="Yang W."/>
            <person name="Lou X."/>
            <person name="Chen J."/>
            <person name="Feng M."/>
            <person name="Jian J."/>
            <person name="Zhang X."/>
            <person name="Luo G."/>
            <person name="Jiang Y."/>
            <person name="Liu J."/>
            <person name="Wang Z."/>
            <person name="Sha Y."/>
            <person name="Zhang B."/>
            <person name="Wu H."/>
            <person name="Tang D."/>
            <person name="Shen Q."/>
            <person name="Xue P."/>
            <person name="Zou S."/>
            <person name="Wang X."/>
            <person name="Liu X."/>
            <person name="Wang F."/>
            <person name="Yang Y."/>
            <person name="An X."/>
            <person name="Dong Z."/>
            <person name="Zhang K."/>
            <person name="Zhang X."/>
            <person name="Luo M.C."/>
            <person name="Dvorak J."/>
            <person name="Tong Y."/>
            <person name="Wang J."/>
            <person name="Yang H."/>
            <person name="Li Z."/>
            <person name="Wang D."/>
            <person name="Zhang A."/>
            <person name="Wang J."/>
        </authorList>
    </citation>
    <scope>NUCLEOTIDE SEQUENCE</scope>
    <source>
        <strain evidence="2">cv. G1812</strain>
    </source>
</reference>
<dbReference type="Gramene" id="TuG1812G0300004658.01.T03">
    <property type="protein sequence ID" value="TuG1812G0300004658.01.T03"/>
    <property type="gene ID" value="TuG1812G0300004658.01"/>
</dbReference>
<proteinExistence type="predicted"/>
<dbReference type="Proteomes" id="UP000015106">
    <property type="component" value="Chromosome 3"/>
</dbReference>
<keyword evidence="2" id="KW-1185">Reference proteome</keyword>
<evidence type="ECO:0000313" key="2">
    <source>
        <dbReference type="Proteomes" id="UP000015106"/>
    </source>
</evidence>
<evidence type="ECO:0000313" key="1">
    <source>
        <dbReference type="EnsemblPlants" id="TuG1812G0300004658.01.T03"/>
    </source>
</evidence>
<reference evidence="1" key="2">
    <citation type="submission" date="2018-03" db="EMBL/GenBank/DDBJ databases">
        <title>The Triticum urartu genome reveals the dynamic nature of wheat genome evolution.</title>
        <authorList>
            <person name="Ling H."/>
            <person name="Ma B."/>
            <person name="Shi X."/>
            <person name="Liu H."/>
            <person name="Dong L."/>
            <person name="Sun H."/>
            <person name="Cao Y."/>
            <person name="Gao Q."/>
            <person name="Zheng S."/>
            <person name="Li Y."/>
            <person name="Yu Y."/>
            <person name="Du H."/>
            <person name="Qi M."/>
            <person name="Li Y."/>
            <person name="Yu H."/>
            <person name="Cui Y."/>
            <person name="Wang N."/>
            <person name="Chen C."/>
            <person name="Wu H."/>
            <person name="Zhao Y."/>
            <person name="Zhang J."/>
            <person name="Li Y."/>
            <person name="Zhou W."/>
            <person name="Zhang B."/>
            <person name="Hu W."/>
            <person name="Eijk M."/>
            <person name="Tang J."/>
            <person name="Witsenboer H."/>
            <person name="Zhao S."/>
            <person name="Li Z."/>
            <person name="Zhang A."/>
            <person name="Wang D."/>
            <person name="Liang C."/>
        </authorList>
    </citation>
    <scope>NUCLEOTIDE SEQUENCE [LARGE SCALE GENOMIC DNA]</scope>
    <source>
        <strain evidence="1">cv. G1812</strain>
    </source>
</reference>
<dbReference type="EnsemblPlants" id="TuG1812G0300004658.01.T03">
    <property type="protein sequence ID" value="TuG1812G0300004658.01.T03"/>
    <property type="gene ID" value="TuG1812G0300004658.01"/>
</dbReference>
<name>A0A8R7PY44_TRIUA</name>
<organism evidence="1 2">
    <name type="scientific">Triticum urartu</name>
    <name type="common">Red wild einkorn</name>
    <name type="synonym">Crithodium urartu</name>
    <dbReference type="NCBI Taxonomy" id="4572"/>
    <lineage>
        <taxon>Eukaryota</taxon>
        <taxon>Viridiplantae</taxon>
        <taxon>Streptophyta</taxon>
        <taxon>Embryophyta</taxon>
        <taxon>Tracheophyta</taxon>
        <taxon>Spermatophyta</taxon>
        <taxon>Magnoliopsida</taxon>
        <taxon>Liliopsida</taxon>
        <taxon>Poales</taxon>
        <taxon>Poaceae</taxon>
        <taxon>BOP clade</taxon>
        <taxon>Pooideae</taxon>
        <taxon>Triticodae</taxon>
        <taxon>Triticeae</taxon>
        <taxon>Triticinae</taxon>
        <taxon>Triticum</taxon>
    </lineage>
</organism>
<dbReference type="AlphaFoldDB" id="A0A8R7PY44"/>
<protein>
    <submittedName>
        <fullName evidence="1">Uncharacterized protein</fullName>
    </submittedName>
</protein>
<reference evidence="1" key="3">
    <citation type="submission" date="2022-06" db="UniProtKB">
        <authorList>
            <consortium name="EnsemblPlants"/>
        </authorList>
    </citation>
    <scope>IDENTIFICATION</scope>
</reference>